<evidence type="ECO:0000259" key="6">
    <source>
        <dbReference type="Pfam" id="PF13193"/>
    </source>
</evidence>
<dbReference type="EMBL" id="PEBX01000190">
    <property type="protein sequence ID" value="PTQ55115.1"/>
    <property type="molecule type" value="Genomic_DNA"/>
</dbReference>
<dbReference type="Gene3D" id="3.30.300.30">
    <property type="match status" value="1"/>
</dbReference>
<dbReference type="InterPro" id="IPR025110">
    <property type="entry name" value="AMP-bd_C"/>
</dbReference>
<dbReference type="Pfam" id="PF00501">
    <property type="entry name" value="AMP-binding"/>
    <property type="match status" value="1"/>
</dbReference>
<sequence>MIESTMMDEQLVIKKIVDHAQRLYGAVEIVSRLPDPTMYHRYTVRDMIGRAYVLAEALQKLGIKPGDRVGTMMWNHYGHLEAYFGIPLSGGVLHTINIRLHADEIVYIVNHAEDRFLIVDDVLLPLIEPLRERLKVEAIIVFPYQGSTLLQEPYVSYERLLDTADGHYQEPHWDEVAPLGMCYTSGTTGRPKGVVYSHRAIVLHALVSALPGALDVSDRDTVTPVVPMFHVNAWGLPFSMTLLGAKQVYPGPHLSPERLLELYESERVTVTAGVPTIWLGILQIIDRYPDRYRLPNMRMIVGGAAAPEGLIRGLDRHGHRVIHAWGMTETAPLGTVSQIKQVLSHHSEDELYQLRSKQGYPVPLIDVRIRGPEGILPWDGKSMGELEIRGPWVTKSYFKQDETEALSTDGWFRTGDVATIDAEGYVKITDRIKDLIKSGGEWISSVDLENALMSHPGVLEAAVIAVPHEKWGERPLAVVVKKDGAALTEATLKDFLGERFAKWWLPDAYVFVESIPRTASGKFLKTALRETYKNWYGQ</sequence>
<feature type="domain" description="AMP-dependent synthetase/ligase" evidence="5">
    <location>
        <begin position="31"/>
        <end position="398"/>
    </location>
</feature>
<evidence type="ECO:0000313" key="8">
    <source>
        <dbReference type="Proteomes" id="UP000244338"/>
    </source>
</evidence>
<protein>
    <submittedName>
        <fullName evidence="7">3-methylmercaptopropionyl-CoA ligase (DmdB)</fullName>
    </submittedName>
</protein>
<dbReference type="GO" id="GO:0016874">
    <property type="term" value="F:ligase activity"/>
    <property type="evidence" value="ECO:0007669"/>
    <property type="project" value="UniProtKB-KW"/>
</dbReference>
<dbReference type="PROSITE" id="PS00455">
    <property type="entry name" value="AMP_BINDING"/>
    <property type="match status" value="1"/>
</dbReference>
<accession>A0A2R6XXG6</accession>
<dbReference type="InterPro" id="IPR045851">
    <property type="entry name" value="AMP-bd_C_sf"/>
</dbReference>
<dbReference type="NCBIfam" id="NF004837">
    <property type="entry name" value="PRK06187.1"/>
    <property type="match status" value="1"/>
</dbReference>
<evidence type="ECO:0000256" key="4">
    <source>
        <dbReference type="ARBA" id="ARBA00023098"/>
    </source>
</evidence>
<dbReference type="SUPFAM" id="SSF56801">
    <property type="entry name" value="Acetyl-CoA synthetase-like"/>
    <property type="match status" value="1"/>
</dbReference>
<comment type="caution">
    <text evidence="7">The sequence shown here is derived from an EMBL/GenBank/DDBJ whole genome shotgun (WGS) entry which is preliminary data.</text>
</comment>
<gene>
    <name evidence="7" type="ORF">BSOLF_0199</name>
</gene>
<name>A0A2R6XXG6_9BACL</name>
<comment type="similarity">
    <text evidence="1">Belongs to the ATP-dependent AMP-binding enzyme family.</text>
</comment>
<dbReference type="GO" id="GO:0006631">
    <property type="term" value="P:fatty acid metabolic process"/>
    <property type="evidence" value="ECO:0007669"/>
    <property type="project" value="UniProtKB-KW"/>
</dbReference>
<feature type="domain" description="AMP-binding enzyme C-terminal" evidence="6">
    <location>
        <begin position="448"/>
        <end position="522"/>
    </location>
</feature>
<reference evidence="8" key="1">
    <citation type="journal article" date="2018" name="Sci. Rep.">
        <title>Lignite coal burning seam in the remote Altai Mountains harbors a hydrogen-driven thermophilic microbial community.</title>
        <authorList>
            <person name="Kadnikov V.V."/>
            <person name="Mardanov A.V."/>
            <person name="Ivasenko D.A."/>
            <person name="Antsiferov D.V."/>
            <person name="Beletsky A.V."/>
            <person name="Karnachuk O.V."/>
            <person name="Ravin N.V."/>
        </authorList>
    </citation>
    <scope>NUCLEOTIDE SEQUENCE [LARGE SCALE GENOMIC DNA]</scope>
</reference>
<dbReference type="Pfam" id="PF13193">
    <property type="entry name" value="AMP-binding_C"/>
    <property type="match status" value="1"/>
</dbReference>
<keyword evidence="2 7" id="KW-0436">Ligase</keyword>
<evidence type="ECO:0000256" key="2">
    <source>
        <dbReference type="ARBA" id="ARBA00022598"/>
    </source>
</evidence>
<organism evidence="7 8">
    <name type="scientific">Candidatus Carbonibacillus altaicus</name>
    <dbReference type="NCBI Taxonomy" id="2163959"/>
    <lineage>
        <taxon>Bacteria</taxon>
        <taxon>Bacillati</taxon>
        <taxon>Bacillota</taxon>
        <taxon>Bacilli</taxon>
        <taxon>Bacillales</taxon>
        <taxon>Candidatus Carbonibacillus</taxon>
    </lineage>
</organism>
<dbReference type="InterPro" id="IPR000873">
    <property type="entry name" value="AMP-dep_synth/lig_dom"/>
</dbReference>
<dbReference type="Proteomes" id="UP000244338">
    <property type="component" value="Unassembled WGS sequence"/>
</dbReference>
<keyword evidence="3" id="KW-0276">Fatty acid metabolism</keyword>
<keyword evidence="4" id="KW-0443">Lipid metabolism</keyword>
<dbReference type="InterPro" id="IPR020845">
    <property type="entry name" value="AMP-binding_CS"/>
</dbReference>
<dbReference type="FunFam" id="3.30.300.30:FF:000008">
    <property type="entry name" value="2,3-dihydroxybenzoate-AMP ligase"/>
    <property type="match status" value="1"/>
</dbReference>
<evidence type="ECO:0000256" key="3">
    <source>
        <dbReference type="ARBA" id="ARBA00022832"/>
    </source>
</evidence>
<dbReference type="PANTHER" id="PTHR43859:SF4">
    <property type="entry name" value="BUTANOATE--COA LIGASE AAE1-RELATED"/>
    <property type="match status" value="1"/>
</dbReference>
<evidence type="ECO:0000256" key="1">
    <source>
        <dbReference type="ARBA" id="ARBA00006432"/>
    </source>
</evidence>
<dbReference type="AlphaFoldDB" id="A0A2R6XXG6"/>
<dbReference type="CDD" id="cd12119">
    <property type="entry name" value="ttLC_FACS_AlkK_like"/>
    <property type="match status" value="1"/>
</dbReference>
<dbReference type="PANTHER" id="PTHR43859">
    <property type="entry name" value="ACYL-ACTIVATING ENZYME"/>
    <property type="match status" value="1"/>
</dbReference>
<evidence type="ECO:0000313" key="7">
    <source>
        <dbReference type="EMBL" id="PTQ55115.1"/>
    </source>
</evidence>
<dbReference type="InterPro" id="IPR042099">
    <property type="entry name" value="ANL_N_sf"/>
</dbReference>
<dbReference type="Gene3D" id="3.40.50.12780">
    <property type="entry name" value="N-terminal domain of ligase-like"/>
    <property type="match status" value="1"/>
</dbReference>
<proteinExistence type="inferred from homology"/>
<evidence type="ECO:0000259" key="5">
    <source>
        <dbReference type="Pfam" id="PF00501"/>
    </source>
</evidence>